<keyword evidence="6" id="KW-1185">Reference proteome</keyword>
<dbReference type="RefSeq" id="WP_379874085.1">
    <property type="nucleotide sequence ID" value="NZ_JBHUIP010000001.1"/>
</dbReference>
<dbReference type="GO" id="GO:0008168">
    <property type="term" value="F:methyltransferase activity"/>
    <property type="evidence" value="ECO:0007669"/>
    <property type="project" value="UniProtKB-KW"/>
</dbReference>
<dbReference type="Pfam" id="PF01739">
    <property type="entry name" value="CheR"/>
    <property type="match status" value="1"/>
</dbReference>
<dbReference type="PANTHER" id="PTHR24422:SF19">
    <property type="entry name" value="CHEMOTAXIS PROTEIN METHYLTRANSFERASE"/>
    <property type="match status" value="1"/>
</dbReference>
<gene>
    <name evidence="5" type="ORF">ACFSM5_00730</name>
</gene>
<dbReference type="PROSITE" id="PS50123">
    <property type="entry name" value="CHER"/>
    <property type="match status" value="1"/>
</dbReference>
<dbReference type="InterPro" id="IPR029063">
    <property type="entry name" value="SAM-dependent_MTases_sf"/>
</dbReference>
<evidence type="ECO:0000256" key="2">
    <source>
        <dbReference type="ARBA" id="ARBA00022679"/>
    </source>
</evidence>
<dbReference type="Proteomes" id="UP001597295">
    <property type="component" value="Unassembled WGS sequence"/>
</dbReference>
<evidence type="ECO:0000313" key="6">
    <source>
        <dbReference type="Proteomes" id="UP001597295"/>
    </source>
</evidence>
<accession>A0ABW5DN82</accession>
<dbReference type="InterPro" id="IPR050903">
    <property type="entry name" value="Bact_Chemotaxis_MeTrfase"/>
</dbReference>
<dbReference type="SUPFAM" id="SSF53335">
    <property type="entry name" value="S-adenosyl-L-methionine-dependent methyltransferases"/>
    <property type="match status" value="1"/>
</dbReference>
<keyword evidence="1 5" id="KW-0489">Methyltransferase</keyword>
<evidence type="ECO:0000256" key="1">
    <source>
        <dbReference type="ARBA" id="ARBA00022603"/>
    </source>
</evidence>
<name>A0ABW5DN82_9PROT</name>
<protein>
    <submittedName>
        <fullName evidence="5">CheR family methyltransferase</fullName>
    </submittedName>
</protein>
<dbReference type="PRINTS" id="PR00996">
    <property type="entry name" value="CHERMTFRASE"/>
</dbReference>
<reference evidence="6" key="1">
    <citation type="journal article" date="2019" name="Int. J. Syst. Evol. Microbiol.">
        <title>The Global Catalogue of Microorganisms (GCM) 10K type strain sequencing project: providing services to taxonomists for standard genome sequencing and annotation.</title>
        <authorList>
            <consortium name="The Broad Institute Genomics Platform"/>
            <consortium name="The Broad Institute Genome Sequencing Center for Infectious Disease"/>
            <person name="Wu L."/>
            <person name="Ma J."/>
        </authorList>
    </citation>
    <scope>NUCLEOTIDE SEQUENCE [LARGE SCALE GENOMIC DNA]</scope>
    <source>
        <strain evidence="6">CGMCC 1.19062</strain>
    </source>
</reference>
<proteinExistence type="predicted"/>
<organism evidence="5 6">
    <name type="scientific">Lacibacterium aquatile</name>
    <dbReference type="NCBI Taxonomy" id="1168082"/>
    <lineage>
        <taxon>Bacteria</taxon>
        <taxon>Pseudomonadati</taxon>
        <taxon>Pseudomonadota</taxon>
        <taxon>Alphaproteobacteria</taxon>
        <taxon>Rhodospirillales</taxon>
        <taxon>Rhodospirillaceae</taxon>
    </lineage>
</organism>
<feature type="domain" description="CheR-type methyltransferase" evidence="4">
    <location>
        <begin position="48"/>
        <end position="289"/>
    </location>
</feature>
<evidence type="ECO:0000259" key="4">
    <source>
        <dbReference type="PROSITE" id="PS50123"/>
    </source>
</evidence>
<sequence>MADLGDRLGADSWSIPGEEHAKGIRKTLLHGLMQDVERIAGIKVATPVENKLQRIFAKVDVGTLDQWVRHLRSSPSDNPDWLSLIESLTVHETYFYRDMPQLDLVRNVVLSRLISQAIERDTKTLRIWSAACSTGEEAYTLAILAFQAMEAAGVAYEEAGQAFKLAPGWSLKVTGTDISRLVLRQAEGAVYETGPMSSFRDMPDATMRFFPKYRLAPGSLRVREDIRKVVKFTPYNLLSPVAMSGIYDLIACRNVLIYMAKSARHAILESLTGVLRDDGGLILGPTDQLHLGVVKRFSPPLDGASPVFFKSGATT</sequence>
<dbReference type="SMART" id="SM00138">
    <property type="entry name" value="MeTrc"/>
    <property type="match status" value="1"/>
</dbReference>
<evidence type="ECO:0000256" key="3">
    <source>
        <dbReference type="ARBA" id="ARBA00022691"/>
    </source>
</evidence>
<keyword evidence="2" id="KW-0808">Transferase</keyword>
<keyword evidence="3" id="KW-0949">S-adenosyl-L-methionine</keyword>
<dbReference type="PANTHER" id="PTHR24422">
    <property type="entry name" value="CHEMOTAXIS PROTEIN METHYLTRANSFERASE"/>
    <property type="match status" value="1"/>
</dbReference>
<dbReference type="GO" id="GO:0032259">
    <property type="term" value="P:methylation"/>
    <property type="evidence" value="ECO:0007669"/>
    <property type="project" value="UniProtKB-KW"/>
</dbReference>
<dbReference type="InterPro" id="IPR022642">
    <property type="entry name" value="CheR_C"/>
</dbReference>
<dbReference type="Gene3D" id="3.40.50.150">
    <property type="entry name" value="Vaccinia Virus protein VP39"/>
    <property type="match status" value="1"/>
</dbReference>
<dbReference type="EMBL" id="JBHUIP010000001">
    <property type="protein sequence ID" value="MFD2261391.1"/>
    <property type="molecule type" value="Genomic_DNA"/>
</dbReference>
<comment type="caution">
    <text evidence="5">The sequence shown here is derived from an EMBL/GenBank/DDBJ whole genome shotgun (WGS) entry which is preliminary data.</text>
</comment>
<evidence type="ECO:0000313" key="5">
    <source>
        <dbReference type="EMBL" id="MFD2261391.1"/>
    </source>
</evidence>
<dbReference type="InterPro" id="IPR000780">
    <property type="entry name" value="CheR_MeTrfase"/>
</dbReference>